<name>A0AAU7CMR1_9BACT</name>
<dbReference type="RefSeq" id="WP_406698776.1">
    <property type="nucleotide sequence ID" value="NZ_CP155447.1"/>
</dbReference>
<accession>A0AAU7CMR1</accession>
<reference evidence="1" key="1">
    <citation type="submission" date="2024-05" db="EMBL/GenBank/DDBJ databases">
        <title>Planctomycetes of the genus Singulisphaera possess chitinolytic capabilities.</title>
        <authorList>
            <person name="Ivanova A."/>
        </authorList>
    </citation>
    <scope>NUCLEOTIDE SEQUENCE</scope>
    <source>
        <strain evidence="1">Ch08T</strain>
    </source>
</reference>
<gene>
    <name evidence="1" type="ORF">V5E97_07805</name>
</gene>
<dbReference type="AlphaFoldDB" id="A0AAU7CMR1"/>
<organism evidence="1">
    <name type="scientific">Singulisphaera sp. Ch08</name>
    <dbReference type="NCBI Taxonomy" id="3120278"/>
    <lineage>
        <taxon>Bacteria</taxon>
        <taxon>Pseudomonadati</taxon>
        <taxon>Planctomycetota</taxon>
        <taxon>Planctomycetia</taxon>
        <taxon>Isosphaerales</taxon>
        <taxon>Isosphaeraceae</taxon>
        <taxon>Singulisphaera</taxon>
    </lineage>
</organism>
<evidence type="ECO:0000313" key="1">
    <source>
        <dbReference type="EMBL" id="XBH05926.1"/>
    </source>
</evidence>
<protein>
    <recommendedName>
        <fullName evidence="2">DUF3352 domain-containing protein</fullName>
    </recommendedName>
</protein>
<dbReference type="EMBL" id="CP155447">
    <property type="protein sequence ID" value="XBH05926.1"/>
    <property type="molecule type" value="Genomic_DNA"/>
</dbReference>
<proteinExistence type="predicted"/>
<sequence length="654" mass="71398">MKRTFAVVALLAALGVLFKLSTKELPERPGSRSAPSLAVATVNPTAADLEAELLARYPRPSDRELAERVLHRYRQTALAIERTDGLRGLTLLDRLDLEAIFLYEKHPNDFRRLSESLSDDAAADLLLHWREYFGLKRADDTDRGILIAEIGRLTPSQRRLASRYPSALPLLLVDPAAVTELLERWSGDPKDLEDALVILDFVSLDRGAADLRAALRTIDDHGIVALDAFRQQGLGGFALASLYGPVLHALGDAMPLDQTLILLRVNSDYVDELLQTHPAETVAGHLRHVAAAGLVEAVGGSPHALRLVVEFGERGELALTQAGADAADVVYDGYSEPTLRNQAVEAMAEHGTMALAMLDKYATDSDFREILRTYGAAIIPPIAVTDSGPETLAYLRSKPKRSFTESVAASVLFLSGDNGQATIKTIKKDGIERVAELNSSELKFYQFLPLYDLLHLGRVVGQGHAPTSSEMTWALVDGCFVVVDALSLVALQPEGVVVAEAARAELRTVTREVVKGVGREAVQEGTESAGRAIARRAVEQGVETSTERLSRWWTVRLAGGTYRVLRRLPEALPRLSVTEIADLGRPLCAKAGFRLSTWAPLRLLKDGQEILLRIPPERGLKYLGAQATQASVGIVAFHKMEEHLASRRPQNRAE</sequence>
<evidence type="ECO:0008006" key="2">
    <source>
        <dbReference type="Google" id="ProtNLM"/>
    </source>
</evidence>